<evidence type="ECO:0000256" key="2">
    <source>
        <dbReference type="ARBA" id="ARBA00022801"/>
    </source>
</evidence>
<name>A0ABV0EWH3_9ENTE</name>
<dbReference type="Proteomes" id="UP000664357">
    <property type="component" value="Unassembled WGS sequence"/>
</dbReference>
<dbReference type="Gene3D" id="3.40.50.300">
    <property type="entry name" value="P-loop containing nucleotide triphosphate hydrolases"/>
    <property type="match status" value="2"/>
</dbReference>
<proteinExistence type="predicted"/>
<dbReference type="InterPro" id="IPR014001">
    <property type="entry name" value="Helicase_ATP-bd"/>
</dbReference>
<evidence type="ECO:0000256" key="1">
    <source>
        <dbReference type="ARBA" id="ARBA00022741"/>
    </source>
</evidence>
<protein>
    <recommendedName>
        <fullName evidence="9">RNA helicase</fullName>
    </recommendedName>
</protein>
<dbReference type="Pfam" id="PF00270">
    <property type="entry name" value="DEAD"/>
    <property type="match status" value="1"/>
</dbReference>
<dbReference type="InterPro" id="IPR001650">
    <property type="entry name" value="Helicase_C-like"/>
</dbReference>
<dbReference type="CDD" id="cd18787">
    <property type="entry name" value="SF2_C_DEAD"/>
    <property type="match status" value="1"/>
</dbReference>
<dbReference type="PANTHER" id="PTHR47963">
    <property type="entry name" value="DEAD-BOX ATP-DEPENDENT RNA HELICASE 47, MITOCHONDRIAL"/>
    <property type="match status" value="1"/>
</dbReference>
<organism evidence="7 8">
    <name type="scientific">Candidatus Enterococcus ferrettii</name>
    <dbReference type="NCBI Taxonomy" id="2815324"/>
    <lineage>
        <taxon>Bacteria</taxon>
        <taxon>Bacillati</taxon>
        <taxon>Bacillota</taxon>
        <taxon>Bacilli</taxon>
        <taxon>Lactobacillales</taxon>
        <taxon>Enterococcaceae</taxon>
        <taxon>Enterococcus</taxon>
    </lineage>
</organism>
<dbReference type="PROSITE" id="PS51192">
    <property type="entry name" value="HELICASE_ATP_BIND_1"/>
    <property type="match status" value="1"/>
</dbReference>
<keyword evidence="3" id="KW-0347">Helicase</keyword>
<keyword evidence="2" id="KW-0378">Hydrolase</keyword>
<keyword evidence="8" id="KW-1185">Reference proteome</keyword>
<dbReference type="PROSITE" id="PS51194">
    <property type="entry name" value="HELICASE_CTER"/>
    <property type="match status" value="1"/>
</dbReference>
<evidence type="ECO:0000313" key="7">
    <source>
        <dbReference type="EMBL" id="MEO1773027.1"/>
    </source>
</evidence>
<dbReference type="InterPro" id="IPR027417">
    <property type="entry name" value="P-loop_NTPase"/>
</dbReference>
<comment type="caution">
    <text evidence="7">The sequence shown here is derived from an EMBL/GenBank/DDBJ whole genome shotgun (WGS) entry which is preliminary data.</text>
</comment>
<evidence type="ECO:0000313" key="8">
    <source>
        <dbReference type="Proteomes" id="UP000664357"/>
    </source>
</evidence>
<reference evidence="7 8" key="1">
    <citation type="submission" date="2024-02" db="EMBL/GenBank/DDBJ databases">
        <title>The Genome Sequence of Enterococcus sp. DIV0159.</title>
        <authorList>
            <person name="Earl A."/>
            <person name="Manson A."/>
            <person name="Gilmore M."/>
            <person name="Sanders J."/>
            <person name="Shea T."/>
            <person name="Howe W."/>
            <person name="Livny J."/>
            <person name="Cuomo C."/>
            <person name="Neafsey D."/>
            <person name="Birren B."/>
        </authorList>
    </citation>
    <scope>NUCLEOTIDE SEQUENCE [LARGE SCALE GENOMIC DNA]</scope>
    <source>
        <strain evidence="7 8">665A</strain>
    </source>
</reference>
<feature type="domain" description="Helicase ATP-binding" evidence="5">
    <location>
        <begin position="30"/>
        <end position="199"/>
    </location>
</feature>
<feature type="domain" description="Helicase C-terminal" evidence="6">
    <location>
        <begin position="209"/>
        <end position="368"/>
    </location>
</feature>
<evidence type="ECO:0000259" key="6">
    <source>
        <dbReference type="PROSITE" id="PS51194"/>
    </source>
</evidence>
<evidence type="ECO:0000256" key="3">
    <source>
        <dbReference type="ARBA" id="ARBA00022806"/>
    </source>
</evidence>
<dbReference type="Pfam" id="PF00271">
    <property type="entry name" value="Helicase_C"/>
    <property type="match status" value="1"/>
</dbReference>
<evidence type="ECO:0008006" key="9">
    <source>
        <dbReference type="Google" id="ProtNLM"/>
    </source>
</evidence>
<evidence type="ECO:0000259" key="5">
    <source>
        <dbReference type="PROSITE" id="PS51192"/>
    </source>
</evidence>
<dbReference type="CDD" id="cd00268">
    <property type="entry name" value="DEADc"/>
    <property type="match status" value="1"/>
</dbReference>
<gene>
    <name evidence="7" type="ORF">JZO67_005011</name>
</gene>
<keyword evidence="1" id="KW-0547">Nucleotide-binding</keyword>
<sequence length="390" mass="43723">MSNQQLVTFLQKNWEAAGFSTPSLIQSEVYEPITDGKNLVGVAPTGSGKTLAYLLPLLNKLKHKEANQLLILTSSQELAMQVVEVTRVWLKGSDLQVLPLIGGANIKRQQDGLKKKPEVIIGTPGRVMELMTSKKLKSHQFKTVVFDEVDQLIQGQNLQLIQRILKSVPQTVQRLYFSATADKVLSEIQQIDNDLVVVDVSKTDKSQGEVTHFYLEISERKKVDSLRRLLNLPAFWGLLFFNQLNDLGAAEQKLLFHKLPVASLASDQNKQLRKQAIDKLKKHQLVGLLTTDIASRGLDVEAMPFVVNVDFPKTEESYLHRAGRVGRMGNEGIVISFVTTQELAGAKKIAKKLGITLEEVYLYGGMLTTEKPEKTEIKNKKKKSKVKRRK</sequence>
<dbReference type="SMART" id="SM00487">
    <property type="entry name" value="DEXDc"/>
    <property type="match status" value="1"/>
</dbReference>
<keyword evidence="4" id="KW-0067">ATP-binding</keyword>
<dbReference type="SMART" id="SM00490">
    <property type="entry name" value="HELICc"/>
    <property type="match status" value="1"/>
</dbReference>
<evidence type="ECO:0000256" key="4">
    <source>
        <dbReference type="ARBA" id="ARBA00022840"/>
    </source>
</evidence>
<dbReference type="SUPFAM" id="SSF52540">
    <property type="entry name" value="P-loop containing nucleoside triphosphate hydrolases"/>
    <property type="match status" value="1"/>
</dbReference>
<dbReference type="InterPro" id="IPR050547">
    <property type="entry name" value="DEAD_box_RNA_helicases"/>
</dbReference>
<dbReference type="EMBL" id="JAFREL020000007">
    <property type="protein sequence ID" value="MEO1773027.1"/>
    <property type="molecule type" value="Genomic_DNA"/>
</dbReference>
<dbReference type="PANTHER" id="PTHR47963:SF7">
    <property type="entry name" value="ATP-DEPENDENT RNA HELICASE YFML-RELATED"/>
    <property type="match status" value="1"/>
</dbReference>
<dbReference type="InterPro" id="IPR011545">
    <property type="entry name" value="DEAD/DEAH_box_helicase_dom"/>
</dbReference>
<dbReference type="RefSeq" id="WP_207705050.1">
    <property type="nucleotide sequence ID" value="NZ_JAFREL020000007.1"/>
</dbReference>
<accession>A0ABV0EWH3</accession>
<dbReference type="InterPro" id="IPR044742">
    <property type="entry name" value="DEAD/DEAH_RhlB"/>
</dbReference>